<gene>
    <name evidence="1" type="ORF">MUCCIDRAFT_77020</name>
</gene>
<name>A0A168PQ53_MUCCL</name>
<keyword evidence="2" id="KW-1185">Reference proteome</keyword>
<comment type="caution">
    <text evidence="1">The sequence shown here is derived from an EMBL/GenBank/DDBJ whole genome shotgun (WGS) entry which is preliminary data.</text>
</comment>
<evidence type="ECO:0000313" key="1">
    <source>
        <dbReference type="EMBL" id="OAD08053.1"/>
    </source>
</evidence>
<dbReference type="VEuPathDB" id="FungiDB:MUCCIDRAFT_77020"/>
<accession>A0A168PQ53</accession>
<dbReference type="EMBL" id="AMYB01000001">
    <property type="protein sequence ID" value="OAD08053.1"/>
    <property type="molecule type" value="Genomic_DNA"/>
</dbReference>
<sequence>MKFKCYIFFPQIAEDNRSNNIPYQRLAADQRQAFYEELLLPSLKSAINSPTFNRFPKSYHHASVIRSQYLPYNLSHEDVGSTVETMRTSIEQQPDRFKDFKDFYFVMASFGGKTKAASFEEIQNSINNNINLSWLRTNNIECMVDIGYDLNMHTDENLTMLFMDNTAIGTPFKRLRSRLTSSVLKPFGRITSFPLACSNLNGGFKWIPSSNASPKVKKVIGYNVGLHSQFSKLKNNKNEFKPKDLAKTSSAEIANIAEDGCTKGWAVGVTTICRSLTLGKCTTPATTLWSKANMTVELKSVYFLRRSVMPQFKLLKILCVLYTEMFLMNQRNQLREV</sequence>
<organism evidence="1 2">
    <name type="scientific">Mucor lusitanicus CBS 277.49</name>
    <dbReference type="NCBI Taxonomy" id="747725"/>
    <lineage>
        <taxon>Eukaryota</taxon>
        <taxon>Fungi</taxon>
        <taxon>Fungi incertae sedis</taxon>
        <taxon>Mucoromycota</taxon>
        <taxon>Mucoromycotina</taxon>
        <taxon>Mucoromycetes</taxon>
        <taxon>Mucorales</taxon>
        <taxon>Mucorineae</taxon>
        <taxon>Mucoraceae</taxon>
        <taxon>Mucor</taxon>
    </lineage>
</organism>
<reference evidence="1 2" key="1">
    <citation type="submission" date="2015-06" db="EMBL/GenBank/DDBJ databases">
        <title>Expansion of signal transduction pathways in fungi by whole-genome duplication.</title>
        <authorList>
            <consortium name="DOE Joint Genome Institute"/>
            <person name="Corrochano L.M."/>
            <person name="Kuo A."/>
            <person name="Marcet-Houben M."/>
            <person name="Polaino S."/>
            <person name="Salamov A."/>
            <person name="Villalobos J.M."/>
            <person name="Alvarez M.I."/>
            <person name="Avalos J."/>
            <person name="Benito E.P."/>
            <person name="Benoit I."/>
            <person name="Burger G."/>
            <person name="Camino L.P."/>
            <person name="Canovas D."/>
            <person name="Cerda-Olmedo E."/>
            <person name="Cheng J.-F."/>
            <person name="Dominguez A."/>
            <person name="Elias M."/>
            <person name="Eslava A.P."/>
            <person name="Glaser F."/>
            <person name="Grimwood J."/>
            <person name="Gutierrez G."/>
            <person name="Heitman J."/>
            <person name="Henrissat B."/>
            <person name="Iturriaga E.A."/>
            <person name="Lang B.F."/>
            <person name="Lavin J.L."/>
            <person name="Lee S."/>
            <person name="Li W."/>
            <person name="Lindquist E."/>
            <person name="Lopez-Garcia S."/>
            <person name="Luque E.M."/>
            <person name="Marcos A.T."/>
            <person name="Martin J."/>
            <person name="Mccluskey K."/>
            <person name="Medina H.R."/>
            <person name="Miralles-Duran A."/>
            <person name="Miyazaki A."/>
            <person name="Munoz-Torres E."/>
            <person name="Oguiza J.A."/>
            <person name="Ohm R."/>
            <person name="Olmedo M."/>
            <person name="Orejas M."/>
            <person name="Ortiz-Castellanos L."/>
            <person name="Pisabarro A.G."/>
            <person name="Rodriguez-Romero J."/>
            <person name="Ruiz-Herrera J."/>
            <person name="Ruiz-Vazquez R."/>
            <person name="Sanz C."/>
            <person name="Schackwitz W."/>
            <person name="Schmutz J."/>
            <person name="Shahriari M."/>
            <person name="Shelest E."/>
            <person name="Silva-Franco F."/>
            <person name="Soanes D."/>
            <person name="Syed K."/>
            <person name="Tagua V.G."/>
            <person name="Talbot N.J."/>
            <person name="Thon M."/>
            <person name="De Vries R.P."/>
            <person name="Wiebenga A."/>
            <person name="Yadav J.S."/>
            <person name="Braun E.L."/>
            <person name="Baker S."/>
            <person name="Garre V."/>
            <person name="Horwitz B."/>
            <person name="Torres-Martinez S."/>
            <person name="Idnurm A."/>
            <person name="Herrera-Estrella A."/>
            <person name="Gabaldon T."/>
            <person name="Grigoriev I.V."/>
        </authorList>
    </citation>
    <scope>NUCLEOTIDE SEQUENCE [LARGE SCALE GENOMIC DNA]</scope>
    <source>
        <strain evidence="1 2">CBS 277.49</strain>
    </source>
</reference>
<protein>
    <submittedName>
        <fullName evidence="1">Uncharacterized protein</fullName>
    </submittedName>
</protein>
<dbReference type="AlphaFoldDB" id="A0A168PQ53"/>
<proteinExistence type="predicted"/>
<dbReference type="Proteomes" id="UP000077051">
    <property type="component" value="Unassembled WGS sequence"/>
</dbReference>
<dbReference type="OrthoDB" id="10558607at2759"/>
<evidence type="ECO:0000313" key="2">
    <source>
        <dbReference type="Proteomes" id="UP000077051"/>
    </source>
</evidence>